<evidence type="ECO:0000313" key="8">
    <source>
        <dbReference type="EMBL" id="PIO75184.1"/>
    </source>
</evidence>
<organism evidence="8 9">
    <name type="scientific">Teladorsagia circumcincta</name>
    <name type="common">Brown stomach worm</name>
    <name type="synonym">Ostertagia circumcincta</name>
    <dbReference type="NCBI Taxonomy" id="45464"/>
    <lineage>
        <taxon>Eukaryota</taxon>
        <taxon>Metazoa</taxon>
        <taxon>Ecdysozoa</taxon>
        <taxon>Nematoda</taxon>
        <taxon>Chromadorea</taxon>
        <taxon>Rhabditida</taxon>
        <taxon>Rhabditina</taxon>
        <taxon>Rhabditomorpha</taxon>
        <taxon>Strongyloidea</taxon>
        <taxon>Trichostrongylidae</taxon>
        <taxon>Teladorsagia</taxon>
    </lineage>
</organism>
<evidence type="ECO:0000256" key="5">
    <source>
        <dbReference type="PROSITE-ProRule" id="PRU00125"/>
    </source>
</evidence>
<dbReference type="SUPFAM" id="SSF57716">
    <property type="entry name" value="Glucocorticoid receptor-like (DNA-binding domain)"/>
    <property type="match status" value="1"/>
</dbReference>
<dbReference type="AlphaFoldDB" id="A0A2G9UY71"/>
<keyword evidence="2" id="KW-0677">Repeat</keyword>
<dbReference type="PANTHER" id="PTHR24211">
    <property type="entry name" value="LIM DOMAIN-CONTAINING PROTEIN"/>
    <property type="match status" value="1"/>
</dbReference>
<keyword evidence="9" id="KW-1185">Reference proteome</keyword>
<dbReference type="InterPro" id="IPR001781">
    <property type="entry name" value="Znf_LIM"/>
</dbReference>
<evidence type="ECO:0000256" key="2">
    <source>
        <dbReference type="ARBA" id="ARBA00022737"/>
    </source>
</evidence>
<name>A0A2G9UY71_TELCI</name>
<dbReference type="EMBL" id="KZ345169">
    <property type="protein sequence ID" value="PIO75184.1"/>
    <property type="molecule type" value="Genomic_DNA"/>
</dbReference>
<keyword evidence="3 5" id="KW-0862">Zinc</keyword>
<keyword evidence="1 5" id="KW-0479">Metal-binding</keyword>
<evidence type="ECO:0000256" key="1">
    <source>
        <dbReference type="ARBA" id="ARBA00022723"/>
    </source>
</evidence>
<dbReference type="Proteomes" id="UP000230423">
    <property type="component" value="Unassembled WGS sequence"/>
</dbReference>
<accession>A0A2G9UY71</accession>
<feature type="domain" description="LIM zinc-binding" evidence="7">
    <location>
        <begin position="124"/>
        <end position="184"/>
    </location>
</feature>
<reference evidence="8 9" key="1">
    <citation type="submission" date="2015-09" db="EMBL/GenBank/DDBJ databases">
        <title>Draft genome of the parasitic nematode Teladorsagia circumcincta isolate WARC Sus (inbred).</title>
        <authorList>
            <person name="Mitreva M."/>
        </authorList>
    </citation>
    <scope>NUCLEOTIDE SEQUENCE [LARGE SCALE GENOMIC DNA]</scope>
    <source>
        <strain evidence="8 9">S</strain>
    </source>
</reference>
<dbReference type="Pfam" id="PF00412">
    <property type="entry name" value="LIM"/>
    <property type="match status" value="2"/>
</dbReference>
<dbReference type="PROSITE" id="PS50023">
    <property type="entry name" value="LIM_DOMAIN_2"/>
    <property type="match status" value="1"/>
</dbReference>
<dbReference type="InterPro" id="IPR047120">
    <property type="entry name" value="Pk/Esn/Tes"/>
</dbReference>
<feature type="compositionally biased region" description="Pro residues" evidence="6">
    <location>
        <begin position="296"/>
        <end position="313"/>
    </location>
</feature>
<dbReference type="Gene3D" id="2.10.110.10">
    <property type="entry name" value="Cysteine Rich Protein"/>
    <property type="match status" value="2"/>
</dbReference>
<dbReference type="PANTHER" id="PTHR24211:SF20">
    <property type="entry name" value="PROTEIN ESPINAS-RELATED"/>
    <property type="match status" value="1"/>
</dbReference>
<dbReference type="GO" id="GO:0046872">
    <property type="term" value="F:metal ion binding"/>
    <property type="evidence" value="ECO:0007669"/>
    <property type="project" value="UniProtKB-KW"/>
</dbReference>
<evidence type="ECO:0000259" key="7">
    <source>
        <dbReference type="PROSITE" id="PS50023"/>
    </source>
</evidence>
<feature type="compositionally biased region" description="Basic and acidic residues" evidence="6">
    <location>
        <begin position="329"/>
        <end position="340"/>
    </location>
</feature>
<protein>
    <submittedName>
        <fullName evidence="8">LIM domain protein</fullName>
    </submittedName>
</protein>
<proteinExistence type="predicted"/>
<gene>
    <name evidence="8" type="ORF">TELCIR_02776</name>
</gene>
<feature type="region of interest" description="Disordered" evidence="6">
    <location>
        <begin position="255"/>
        <end position="316"/>
    </location>
</feature>
<evidence type="ECO:0000256" key="4">
    <source>
        <dbReference type="ARBA" id="ARBA00023038"/>
    </source>
</evidence>
<dbReference type="OrthoDB" id="10069167at2759"/>
<sequence length="407" mass="45087">MPPLSRDSESTAMIIRKWHKSADTVTLSFTVASVIGKPPLVGFSEEVEKAWKGLIGKHNLRQRASSQLSKIASMDKVDEEKEKSKSGVCSVPFDEGEICVIASRVGTQLFDVRLADGDLLSALDAVDCCADLIFGDECTEAEGRTWHHHHFQCADCSKELGGQKYMQRNNKPVCLGCFHSNGSSSLTCTTCNGAIPLDQPHISQSDLSWHADQRCFCCSVCSKNLLGKKYSLVNKNLYCGYKTCGGEDELFEEDRIATSSSPSRKVPHSSVEHQRRKHHSVEGRALRTPMRIPSSPRAPRPPQRAPPPPPPPAENIYETVLPSTALRIESHFEHETEGRYTRTPSKTRRQEEQHGYSTSSSDSEDDAFYINKLLVAASLNRKCNRGLPPLSTVKTAKTKKSNRCIVS</sequence>
<dbReference type="SMART" id="SM00132">
    <property type="entry name" value="LIM"/>
    <property type="match status" value="2"/>
</dbReference>
<feature type="region of interest" description="Disordered" evidence="6">
    <location>
        <begin position="329"/>
        <end position="364"/>
    </location>
</feature>
<evidence type="ECO:0000313" key="9">
    <source>
        <dbReference type="Proteomes" id="UP000230423"/>
    </source>
</evidence>
<evidence type="ECO:0000256" key="3">
    <source>
        <dbReference type="ARBA" id="ARBA00022833"/>
    </source>
</evidence>
<evidence type="ECO:0000256" key="6">
    <source>
        <dbReference type="SAM" id="MobiDB-lite"/>
    </source>
</evidence>
<dbReference type="FunFam" id="2.10.110.10:FF:000005">
    <property type="entry name" value="Testin isoform 1"/>
    <property type="match status" value="1"/>
</dbReference>
<keyword evidence="4 5" id="KW-0440">LIM domain</keyword>